<protein>
    <submittedName>
        <fullName evidence="1">Lipocalin</fullName>
    </submittedName>
</protein>
<organism evidence="1">
    <name type="scientific">Rhipicephalus zambeziensis</name>
    <dbReference type="NCBI Taxonomy" id="60191"/>
    <lineage>
        <taxon>Eukaryota</taxon>
        <taxon>Metazoa</taxon>
        <taxon>Ecdysozoa</taxon>
        <taxon>Arthropoda</taxon>
        <taxon>Chelicerata</taxon>
        <taxon>Arachnida</taxon>
        <taxon>Acari</taxon>
        <taxon>Parasitiformes</taxon>
        <taxon>Ixodida</taxon>
        <taxon>Ixodoidea</taxon>
        <taxon>Ixodidae</taxon>
        <taxon>Rhipicephalinae</taxon>
        <taxon>Rhipicephalus</taxon>
        <taxon>Rhipicephalus</taxon>
    </lineage>
</organism>
<name>A0A224YBD4_9ACAR</name>
<accession>A0A224YBD4</accession>
<dbReference type="EMBL" id="GFPF01003860">
    <property type="protein sequence ID" value="MAA15006.1"/>
    <property type="molecule type" value="Transcribed_RNA"/>
</dbReference>
<dbReference type="AlphaFoldDB" id="A0A224YBD4"/>
<proteinExistence type="predicted"/>
<reference evidence="1" key="1">
    <citation type="journal article" date="2017" name="Parasit. Vectors">
        <title>Sialotranscriptomics of Rhipicephalus zambeziensis reveals intricate expression profiles of secretory proteins and suggests tight temporal transcriptional regulation during blood-feeding.</title>
        <authorList>
            <person name="de Castro M.H."/>
            <person name="de Klerk D."/>
            <person name="Pienaar R."/>
            <person name="Rees D.J.G."/>
            <person name="Mans B.J."/>
        </authorList>
    </citation>
    <scope>NUCLEOTIDE SEQUENCE</scope>
    <source>
        <tissue evidence="1">Salivary glands</tissue>
    </source>
</reference>
<sequence length="224" mass="26390">MRAPSRPSTITVKMIHCCTTVLTLAIFQGTFVGLVAYDDGYVDEYYAAFNDLLYMLNTTQKIYIFARRAIHYKAFDTEAYTYYKKIALNETDYNFTLVIPPRDRTNWRRSRNSIGTDRPNVYKLHAKLANCTKTSHVPAGPCMQVPNWPGLNNVTRVLWRYDYQGECAIFFFWMFDRRYCELHIREEGLPGPKTHDIYHVCQTLYRYTCEYNYSVPVRYNASVH</sequence>
<evidence type="ECO:0000313" key="1">
    <source>
        <dbReference type="EMBL" id="MAA15006.1"/>
    </source>
</evidence>